<sequence>MTRICFELQVKPGHLDAYRASHAAVWPEMLEALESTGWRNYSIFTRPDGLVIGYFETDDLAASLAGMAATEVNARWQEAMADHFIDSALPADQTFEYLSEAFNLGDQLTRTRTAPA</sequence>
<dbReference type="InterPro" id="IPR011008">
    <property type="entry name" value="Dimeric_a/b-barrel"/>
</dbReference>
<dbReference type="PANTHER" id="PTHR34389:SF2">
    <property type="entry name" value="L-RHAMNOSE MUTAROTASE"/>
    <property type="match status" value="1"/>
</dbReference>
<keyword evidence="2" id="KW-1185">Reference proteome</keyword>
<organism evidence="1 2">
    <name type="scientific">Glaciihabitans tibetensis</name>
    <dbReference type="NCBI Taxonomy" id="1266600"/>
    <lineage>
        <taxon>Bacteria</taxon>
        <taxon>Bacillati</taxon>
        <taxon>Actinomycetota</taxon>
        <taxon>Actinomycetes</taxon>
        <taxon>Micrococcales</taxon>
        <taxon>Microbacteriaceae</taxon>
        <taxon>Glaciihabitans</taxon>
    </lineage>
</organism>
<protein>
    <submittedName>
        <fullName evidence="1">L-rhamnose mutarotase</fullName>
    </submittedName>
</protein>
<dbReference type="OrthoDB" id="9799608at2"/>
<dbReference type="Gene3D" id="3.30.70.100">
    <property type="match status" value="1"/>
</dbReference>
<dbReference type="GO" id="GO:0019301">
    <property type="term" value="P:rhamnose catabolic process"/>
    <property type="evidence" value="ECO:0007669"/>
    <property type="project" value="TreeGrafter"/>
</dbReference>
<dbReference type="RefSeq" id="WP_106213972.1">
    <property type="nucleotide sequence ID" value="NZ_PVTL01000008.1"/>
</dbReference>
<comment type="caution">
    <text evidence="1">The sequence shown here is derived from an EMBL/GenBank/DDBJ whole genome shotgun (WGS) entry which is preliminary data.</text>
</comment>
<dbReference type="InterPro" id="IPR008000">
    <property type="entry name" value="Rham/fucose_mutarotase"/>
</dbReference>
<dbReference type="PANTHER" id="PTHR34389">
    <property type="entry name" value="L-RHAMNOSE MUTAROTASE"/>
    <property type="match status" value="1"/>
</dbReference>
<dbReference type="AlphaFoldDB" id="A0A2T0V9U2"/>
<dbReference type="Pfam" id="PF05336">
    <property type="entry name" value="rhaM"/>
    <property type="match status" value="1"/>
</dbReference>
<accession>A0A2T0V9U2</accession>
<evidence type="ECO:0000313" key="1">
    <source>
        <dbReference type="EMBL" id="PRY66923.1"/>
    </source>
</evidence>
<reference evidence="1 2" key="1">
    <citation type="submission" date="2018-03" db="EMBL/GenBank/DDBJ databases">
        <title>Genomic Encyclopedia of Type Strains, Phase III (KMG-III): the genomes of soil and plant-associated and newly described type strains.</title>
        <authorList>
            <person name="Whitman W."/>
        </authorList>
    </citation>
    <scope>NUCLEOTIDE SEQUENCE [LARGE SCALE GENOMIC DNA]</scope>
    <source>
        <strain evidence="1 2">CGMCC 1.12484</strain>
    </source>
</reference>
<dbReference type="GO" id="GO:0016857">
    <property type="term" value="F:racemase and epimerase activity, acting on carbohydrates and derivatives"/>
    <property type="evidence" value="ECO:0007669"/>
    <property type="project" value="InterPro"/>
</dbReference>
<evidence type="ECO:0000313" key="2">
    <source>
        <dbReference type="Proteomes" id="UP000237983"/>
    </source>
</evidence>
<gene>
    <name evidence="1" type="ORF">B0I08_1084</name>
</gene>
<dbReference type="EMBL" id="PVTL01000008">
    <property type="protein sequence ID" value="PRY66923.1"/>
    <property type="molecule type" value="Genomic_DNA"/>
</dbReference>
<dbReference type="Proteomes" id="UP000237983">
    <property type="component" value="Unassembled WGS sequence"/>
</dbReference>
<name>A0A2T0V9U2_9MICO</name>
<dbReference type="SUPFAM" id="SSF54909">
    <property type="entry name" value="Dimeric alpha+beta barrel"/>
    <property type="match status" value="1"/>
</dbReference>
<proteinExistence type="predicted"/>